<comment type="caution">
    <text evidence="1">The sequence shown here is derived from an EMBL/GenBank/DDBJ whole genome shotgun (WGS) entry which is preliminary data.</text>
</comment>
<dbReference type="RefSeq" id="XP_015658445.1">
    <property type="nucleotide sequence ID" value="XM_015802929.1"/>
</dbReference>
<protein>
    <submittedName>
        <fullName evidence="1">Uncharacterized protein</fullName>
    </submittedName>
</protein>
<dbReference type="VEuPathDB" id="TriTrypDB:LpyrH10_09_1350"/>
<dbReference type="GeneID" id="26905326"/>
<dbReference type="EMBL" id="LGTL01000009">
    <property type="protein sequence ID" value="KPA80006.1"/>
    <property type="molecule type" value="Genomic_DNA"/>
</dbReference>
<evidence type="ECO:0000313" key="1">
    <source>
        <dbReference type="EMBL" id="KPA80006.1"/>
    </source>
</evidence>
<name>A0A0M9G123_LEPPY</name>
<reference evidence="1 2" key="1">
    <citation type="submission" date="2015-07" db="EMBL/GenBank/DDBJ databases">
        <title>High-quality genome of monoxenous trypanosomatid Leptomonas pyrrhocoris.</title>
        <authorList>
            <person name="Flegontov P."/>
            <person name="Butenko A."/>
            <person name="Firsov S."/>
            <person name="Vlcek C."/>
            <person name="Logacheva M.D."/>
            <person name="Field M."/>
            <person name="Filatov D."/>
            <person name="Flegontova O."/>
            <person name="Gerasimov E."/>
            <person name="Jackson A.P."/>
            <person name="Kelly S."/>
            <person name="Opperdoes F."/>
            <person name="O'Reilly A."/>
            <person name="Votypka J."/>
            <person name="Yurchenko V."/>
            <person name="Lukes J."/>
        </authorList>
    </citation>
    <scope>NUCLEOTIDE SEQUENCE [LARGE SCALE GENOMIC DNA]</scope>
    <source>
        <strain evidence="1">H10</strain>
    </source>
</reference>
<dbReference type="Proteomes" id="UP000037923">
    <property type="component" value="Unassembled WGS sequence"/>
</dbReference>
<dbReference type="AlphaFoldDB" id="A0A0M9G123"/>
<organism evidence="1 2">
    <name type="scientific">Leptomonas pyrrhocoris</name>
    <name type="common">Firebug parasite</name>
    <dbReference type="NCBI Taxonomy" id="157538"/>
    <lineage>
        <taxon>Eukaryota</taxon>
        <taxon>Discoba</taxon>
        <taxon>Euglenozoa</taxon>
        <taxon>Kinetoplastea</taxon>
        <taxon>Metakinetoplastina</taxon>
        <taxon>Trypanosomatida</taxon>
        <taxon>Trypanosomatidae</taxon>
        <taxon>Leishmaniinae</taxon>
        <taxon>Leptomonas</taxon>
    </lineage>
</organism>
<sequence length="72" mass="8488">MLISVYTLRERNKHFFFAFFLSFFFLSVWHVSACSSQILLSFFPFPAEEQKGSVRHDTRTSLLFFFLPLASV</sequence>
<proteinExistence type="predicted"/>
<gene>
    <name evidence="1" type="ORF">ABB37_05035</name>
</gene>
<accession>A0A0M9G123</accession>
<evidence type="ECO:0000313" key="2">
    <source>
        <dbReference type="Proteomes" id="UP000037923"/>
    </source>
</evidence>
<keyword evidence="2" id="KW-1185">Reference proteome</keyword>